<evidence type="ECO:0008006" key="2">
    <source>
        <dbReference type="Google" id="ProtNLM"/>
    </source>
</evidence>
<dbReference type="EMBL" id="JAAIKC010000001">
    <property type="protein sequence ID" value="NEW04786.1"/>
    <property type="molecule type" value="Genomic_DNA"/>
</dbReference>
<comment type="caution">
    <text evidence="1">The sequence shown here is derived from an EMBL/GenBank/DDBJ whole genome shotgun (WGS) entry which is preliminary data.</text>
</comment>
<name>A0A6G3ZRF0_9BACL</name>
<proteinExistence type="predicted"/>
<organism evidence="1">
    <name type="scientific">Paenibacillus sp. SYP-B3998</name>
    <dbReference type="NCBI Taxonomy" id="2678564"/>
    <lineage>
        <taxon>Bacteria</taxon>
        <taxon>Bacillati</taxon>
        <taxon>Bacillota</taxon>
        <taxon>Bacilli</taxon>
        <taxon>Bacillales</taxon>
        <taxon>Paenibacillaceae</taxon>
        <taxon>Paenibacillus</taxon>
    </lineage>
</organism>
<reference evidence="1" key="1">
    <citation type="submission" date="2020-02" db="EMBL/GenBank/DDBJ databases">
        <authorList>
            <person name="Shen X.-R."/>
            <person name="Zhang Y.-X."/>
        </authorList>
    </citation>
    <scope>NUCLEOTIDE SEQUENCE</scope>
    <source>
        <strain evidence="1">SYP-B3998</strain>
    </source>
</reference>
<protein>
    <recommendedName>
        <fullName evidence="2">NAD(P)/FAD-dependent oxidoreductase</fullName>
    </recommendedName>
</protein>
<dbReference type="SUPFAM" id="SSF51971">
    <property type="entry name" value="Nucleotide-binding domain"/>
    <property type="match status" value="1"/>
</dbReference>
<evidence type="ECO:0000313" key="1">
    <source>
        <dbReference type="EMBL" id="NEW04786.1"/>
    </source>
</evidence>
<gene>
    <name evidence="1" type="ORF">GK047_01980</name>
</gene>
<accession>A0A6G3ZRF0</accession>
<dbReference type="AlphaFoldDB" id="A0A6G3ZRF0"/>
<sequence>MPIPEGGSEKLAQALVQLAQNYGGTIRTRGASAAYCCEAWPCRWRPNIGRRGIPYEAGGHSFDGSGSDVSPLPAQPSHRTEVPNLFMLGAATLPGHGINGGSGYIVAQKLLSND</sequence>
<dbReference type="RefSeq" id="WP_163940014.1">
    <property type="nucleotide sequence ID" value="NZ_JAAIKC010000001.1"/>
</dbReference>